<keyword evidence="1" id="KW-1133">Transmembrane helix</keyword>
<evidence type="ECO:0000256" key="1">
    <source>
        <dbReference type="SAM" id="Phobius"/>
    </source>
</evidence>
<reference evidence="2" key="1">
    <citation type="submission" date="2021-11" db="EMBL/GenBank/DDBJ databases">
        <title>Description of novel Flavobacterium species.</title>
        <authorList>
            <person name="Saticioglu I.B."/>
            <person name="Ay H."/>
            <person name="Altun S."/>
            <person name="Duman M."/>
        </authorList>
    </citation>
    <scope>NUCLEOTIDE SEQUENCE</scope>
    <source>
        <strain evidence="2">F-65</strain>
    </source>
</reference>
<organism evidence="2 3">
    <name type="scientific">Flavobacterium pisciphilum</name>
    <dbReference type="NCBI Taxonomy" id="2893755"/>
    <lineage>
        <taxon>Bacteria</taxon>
        <taxon>Pseudomonadati</taxon>
        <taxon>Bacteroidota</taxon>
        <taxon>Flavobacteriia</taxon>
        <taxon>Flavobacteriales</taxon>
        <taxon>Flavobacteriaceae</taxon>
        <taxon>Flavobacterium</taxon>
    </lineage>
</organism>
<feature type="transmembrane region" description="Helical" evidence="1">
    <location>
        <begin position="23"/>
        <end position="45"/>
    </location>
</feature>
<comment type="caution">
    <text evidence="2">The sequence shown here is derived from an EMBL/GenBank/DDBJ whole genome shotgun (WGS) entry which is preliminary data.</text>
</comment>
<evidence type="ECO:0000313" key="3">
    <source>
        <dbReference type="Proteomes" id="UP001430919"/>
    </source>
</evidence>
<keyword evidence="3" id="KW-1185">Reference proteome</keyword>
<proteinExistence type="predicted"/>
<dbReference type="RefSeq" id="WP_229989001.1">
    <property type="nucleotide sequence ID" value="NZ_JAJJMO010000001.1"/>
</dbReference>
<feature type="transmembrane region" description="Helical" evidence="1">
    <location>
        <begin position="57"/>
        <end position="80"/>
    </location>
</feature>
<dbReference type="EMBL" id="JAJJMO010000001">
    <property type="protein sequence ID" value="MCC9072229.1"/>
    <property type="molecule type" value="Genomic_DNA"/>
</dbReference>
<dbReference type="Proteomes" id="UP001430919">
    <property type="component" value="Unassembled WGS sequence"/>
</dbReference>
<sequence length="134" mass="15161">MMGFNFNTFFGYETDINNLDNQILIYGFAAIIFTMLGLSIIAAGARKMGFIAIISHFISPLLLCLGLTLILSILPTIIFLVVASDISGVKIIYSWIVIFLGMLFFVMFNLNTIKNFVKEFGTLAEKEEFRNRKR</sequence>
<feature type="transmembrane region" description="Helical" evidence="1">
    <location>
        <begin position="92"/>
        <end position="110"/>
    </location>
</feature>
<gene>
    <name evidence="2" type="ORF">LNQ49_11615</name>
</gene>
<protein>
    <submittedName>
        <fullName evidence="2">Uncharacterized protein</fullName>
    </submittedName>
</protein>
<accession>A0ABS8MTY6</accession>
<evidence type="ECO:0000313" key="2">
    <source>
        <dbReference type="EMBL" id="MCC9072229.1"/>
    </source>
</evidence>
<name>A0ABS8MTY6_9FLAO</name>
<keyword evidence="1" id="KW-0812">Transmembrane</keyword>
<keyword evidence="1" id="KW-0472">Membrane</keyword>